<reference evidence="1 2" key="1">
    <citation type="submission" date="2020-06" db="EMBL/GenBank/DDBJ databases">
        <authorList>
            <consortium name="Wellcome Sanger Institute Data Sharing"/>
        </authorList>
    </citation>
    <scope>NUCLEOTIDE SEQUENCE [LARGE SCALE GENOMIC DNA]</scope>
</reference>
<name>A0AAY4CDM3_9TELE</name>
<evidence type="ECO:0000313" key="2">
    <source>
        <dbReference type="Proteomes" id="UP000694580"/>
    </source>
</evidence>
<reference evidence="1" key="2">
    <citation type="submission" date="2025-08" db="UniProtKB">
        <authorList>
            <consortium name="Ensembl"/>
        </authorList>
    </citation>
    <scope>IDENTIFICATION</scope>
</reference>
<protein>
    <submittedName>
        <fullName evidence="1">Uncharacterized protein</fullName>
    </submittedName>
</protein>
<dbReference type="Proteomes" id="UP000694580">
    <property type="component" value="Chromosome 14"/>
</dbReference>
<accession>A0AAY4CDM3</accession>
<reference evidence="1" key="3">
    <citation type="submission" date="2025-09" db="UniProtKB">
        <authorList>
            <consortium name="Ensembl"/>
        </authorList>
    </citation>
    <scope>IDENTIFICATION</scope>
</reference>
<organism evidence="1 2">
    <name type="scientific">Denticeps clupeoides</name>
    <name type="common">denticle herring</name>
    <dbReference type="NCBI Taxonomy" id="299321"/>
    <lineage>
        <taxon>Eukaryota</taxon>
        <taxon>Metazoa</taxon>
        <taxon>Chordata</taxon>
        <taxon>Craniata</taxon>
        <taxon>Vertebrata</taxon>
        <taxon>Euteleostomi</taxon>
        <taxon>Actinopterygii</taxon>
        <taxon>Neopterygii</taxon>
        <taxon>Teleostei</taxon>
        <taxon>Clupei</taxon>
        <taxon>Clupeiformes</taxon>
        <taxon>Denticipitoidei</taxon>
        <taxon>Denticipitidae</taxon>
        <taxon>Denticeps</taxon>
    </lineage>
</organism>
<proteinExistence type="predicted"/>
<dbReference type="Ensembl" id="ENSDCDT00010038689.1">
    <property type="protein sequence ID" value="ENSDCDP00010031285.1"/>
    <property type="gene ID" value="ENSDCDG00010019921.1"/>
</dbReference>
<dbReference type="AlphaFoldDB" id="A0AAY4CDM3"/>
<evidence type="ECO:0000313" key="1">
    <source>
        <dbReference type="Ensembl" id="ENSDCDP00010031285.1"/>
    </source>
</evidence>
<gene>
    <name evidence="1" type="primary">selenol</name>
</gene>
<dbReference type="GeneTree" id="ENSGT00980000202128"/>
<sequence>MAGEGTAALVQALDVLVKVGRGLLEDAEKQVAEGSLHDFVSNKIRFLFGMMGAGAAFLNSLSVKNMSEAEDLWKNSFQDSGVREQVEEFLSLEVEWDNFLERLDSGLQTSDELLAAVPSVQSLSADMHLTSARSGEDVTLGHYFGQGKNLLLVLIRHFG</sequence>
<keyword evidence="2" id="KW-1185">Reference proteome</keyword>